<sequence>MKRPSMAQLSAVAGLCLIGFAARAEVPANGAAYIEASVAAVESMMRVEPGKTSLPRLSDPVARKVLEDVWNESAILGKAPYTGADIPALLNIVQQQTRILQAYTLYSPAPGKTPPDTARNVVEYQDELAHSHAFLLKAVSASLEAINNFGANLSQDEKTDARFQGLRQMRLGLQEIITGVALALRNPALREANQTLIARSLADNAAGIVAGIAPPDRTALVTALQAARPSLKPAAEKAVSAFIATATSAPCNGLCRLE</sequence>
<dbReference type="EMBL" id="JACXWY010000001">
    <property type="protein sequence ID" value="MBD3844314.1"/>
    <property type="molecule type" value="Genomic_DNA"/>
</dbReference>
<gene>
    <name evidence="2" type="ORF">IED13_01290</name>
</gene>
<name>A0A927E4Q4_9HYPH</name>
<accession>A0A927E4Q4</accession>
<keyword evidence="3" id="KW-1185">Reference proteome</keyword>
<feature type="signal peptide" evidence="1">
    <location>
        <begin position="1"/>
        <end position="24"/>
    </location>
</feature>
<evidence type="ECO:0000313" key="2">
    <source>
        <dbReference type="EMBL" id="MBD3844314.1"/>
    </source>
</evidence>
<evidence type="ECO:0000256" key="1">
    <source>
        <dbReference type="SAM" id="SignalP"/>
    </source>
</evidence>
<reference evidence="2" key="1">
    <citation type="submission" date="2020-09" db="EMBL/GenBank/DDBJ databases">
        <title>Bosea spartocytisi sp. nov. a root nodule endophyte of Spartocytisus supranubius in the high mountain ecosystem fo the Teide National Park (Canary Islands, Spain).</title>
        <authorList>
            <person name="Pulido-Suarez L."/>
            <person name="Peix A."/>
            <person name="Igual J.M."/>
            <person name="Socas-Perez N."/>
            <person name="Velazquez E."/>
            <person name="Flores-Felix J.D."/>
            <person name="Leon-Barrios M."/>
        </authorList>
    </citation>
    <scope>NUCLEOTIDE SEQUENCE</scope>
    <source>
        <strain evidence="2">SSUT16</strain>
    </source>
</reference>
<keyword evidence="1" id="KW-0732">Signal</keyword>
<feature type="chain" id="PRO_5037295783" evidence="1">
    <location>
        <begin position="25"/>
        <end position="258"/>
    </location>
</feature>
<organism evidence="2 3">
    <name type="scientific">Bosea spartocytisi</name>
    <dbReference type="NCBI Taxonomy" id="2773451"/>
    <lineage>
        <taxon>Bacteria</taxon>
        <taxon>Pseudomonadati</taxon>
        <taxon>Pseudomonadota</taxon>
        <taxon>Alphaproteobacteria</taxon>
        <taxon>Hyphomicrobiales</taxon>
        <taxon>Boseaceae</taxon>
        <taxon>Bosea</taxon>
    </lineage>
</organism>
<dbReference type="RefSeq" id="WP_162737834.1">
    <property type="nucleotide sequence ID" value="NZ_JACXWY010000001.1"/>
</dbReference>
<comment type="caution">
    <text evidence="2">The sequence shown here is derived from an EMBL/GenBank/DDBJ whole genome shotgun (WGS) entry which is preliminary data.</text>
</comment>
<evidence type="ECO:0000313" key="3">
    <source>
        <dbReference type="Proteomes" id="UP000619295"/>
    </source>
</evidence>
<dbReference type="Proteomes" id="UP000619295">
    <property type="component" value="Unassembled WGS sequence"/>
</dbReference>
<dbReference type="AlphaFoldDB" id="A0A927E4Q4"/>
<protein>
    <submittedName>
        <fullName evidence="2">Uncharacterized protein</fullName>
    </submittedName>
</protein>
<proteinExistence type="predicted"/>